<feature type="non-terminal residue" evidence="5">
    <location>
        <position position="764"/>
    </location>
</feature>
<sequence length="764" mass="85883">MAGSDNDSDNASIHNEAINTQQHPNIQPQIITTISNNNAKFLYLKKDEYEVWAMKMKYWITNNDINIWKVIQIGNNMKRTGRDHDGRVTILRPTITEEHIADIWNAVKARFGGNAESKKMRKSMLKQEFLEFRIREEEGLHKGYDRMQKILSQLNQLKSKPNAEDINLKFLRALPSSCATSTSKKISYGDSPNHSSTTTYYVSSNSKTGSHRSVNVFEDVLQSFVADTKPEQQLAYEDLEQIEKLNLEEMDLKWQMAMLSVKKVRCYKCQQRGHFARECRAKGGNDKQIYSSFKIKEIGKKEEDSKAFITIDTLVDSTNHESESDGVIAGKEFGMIVGYDSKDAIKVGTAKLYNLIIGANSEEANTVGDAGEFALMGVTFEVHNCPFSCDNKYNELKKQYNEINEQHNEYFIQVQAYKNSLKTLEKQKRVLQRNQLTLEDKIRVLSIELENTSNLLKHSERINANVETAKKYLQTKFDNHLVQTEKWRNSSKNPFKLIDSSMSVRTKVGLGFTICISKNELGWDDSAFSVFTTTSKDVEGRPVFHRFAKTDSMKAVPPPLSGDYTSLSDHINLDESQMSYGTKSSTSYDSKSMYNDFVSCDDSDKSSEVNTNDFTSSDSSVNSLEHQPNGSTSCASTFSVSITENEAERESHVGTPIKEPSHFKKHASFVSKLCFVCDSGTHLIKDCVFYKKQMANKTVGIRVGPAVRPQLVPTGKPVVKPIPTGKPKVTPVPTGKPKVTPISTGKPKVTPVPTSKPKVTPVPT</sequence>
<dbReference type="SMART" id="SM00343">
    <property type="entry name" value="ZnF_C2HC"/>
    <property type="match status" value="2"/>
</dbReference>
<feature type="region of interest" description="Disordered" evidence="3">
    <location>
        <begin position="718"/>
        <end position="764"/>
    </location>
</feature>
<reference evidence="5" key="1">
    <citation type="journal article" date="2019" name="Sci. Rep.">
        <title>Draft genome of Tanacetum cinerariifolium, the natural source of mosquito coil.</title>
        <authorList>
            <person name="Yamashiro T."/>
            <person name="Shiraishi A."/>
            <person name="Satake H."/>
            <person name="Nakayama K."/>
        </authorList>
    </citation>
    <scope>NUCLEOTIDE SEQUENCE</scope>
</reference>
<organism evidence="5">
    <name type="scientific">Tanacetum cinerariifolium</name>
    <name type="common">Dalmatian daisy</name>
    <name type="synonym">Chrysanthemum cinerariifolium</name>
    <dbReference type="NCBI Taxonomy" id="118510"/>
    <lineage>
        <taxon>Eukaryota</taxon>
        <taxon>Viridiplantae</taxon>
        <taxon>Streptophyta</taxon>
        <taxon>Embryophyta</taxon>
        <taxon>Tracheophyta</taxon>
        <taxon>Spermatophyta</taxon>
        <taxon>Magnoliopsida</taxon>
        <taxon>eudicotyledons</taxon>
        <taxon>Gunneridae</taxon>
        <taxon>Pentapetalae</taxon>
        <taxon>asterids</taxon>
        <taxon>campanulids</taxon>
        <taxon>Asterales</taxon>
        <taxon>Asteraceae</taxon>
        <taxon>Asteroideae</taxon>
        <taxon>Anthemideae</taxon>
        <taxon>Anthemidinae</taxon>
        <taxon>Tanacetum</taxon>
    </lineage>
</organism>
<dbReference type="Pfam" id="PF14223">
    <property type="entry name" value="Retrotran_gag_2"/>
    <property type="match status" value="1"/>
</dbReference>
<proteinExistence type="predicted"/>
<accession>A0A699IYP6</accession>
<keyword evidence="1" id="KW-0863">Zinc-finger</keyword>
<dbReference type="GO" id="GO:0003676">
    <property type="term" value="F:nucleic acid binding"/>
    <property type="evidence" value="ECO:0007669"/>
    <property type="project" value="InterPro"/>
</dbReference>
<dbReference type="InterPro" id="IPR001878">
    <property type="entry name" value="Znf_CCHC"/>
</dbReference>
<feature type="domain" description="CCHC-type" evidence="4">
    <location>
        <begin position="265"/>
        <end position="280"/>
    </location>
</feature>
<evidence type="ECO:0000256" key="1">
    <source>
        <dbReference type="PROSITE-ProRule" id="PRU00047"/>
    </source>
</evidence>
<dbReference type="GO" id="GO:0008270">
    <property type="term" value="F:zinc ion binding"/>
    <property type="evidence" value="ECO:0007669"/>
    <property type="project" value="UniProtKB-KW"/>
</dbReference>
<feature type="compositionally biased region" description="Polar residues" evidence="3">
    <location>
        <begin position="182"/>
        <end position="194"/>
    </location>
</feature>
<feature type="compositionally biased region" description="Polar residues" evidence="3">
    <location>
        <begin position="608"/>
        <end position="637"/>
    </location>
</feature>
<feature type="coiled-coil region" evidence="2">
    <location>
        <begin position="393"/>
        <end position="441"/>
    </location>
</feature>
<dbReference type="InterPro" id="IPR036875">
    <property type="entry name" value="Znf_CCHC_sf"/>
</dbReference>
<comment type="caution">
    <text evidence="5">The sequence shown here is derived from an EMBL/GenBank/DDBJ whole genome shotgun (WGS) entry which is preliminary data.</text>
</comment>
<feature type="region of interest" description="Disordered" evidence="3">
    <location>
        <begin position="182"/>
        <end position="209"/>
    </location>
</feature>
<dbReference type="Pfam" id="PF00098">
    <property type="entry name" value="zf-CCHC"/>
    <property type="match status" value="1"/>
</dbReference>
<feature type="compositionally biased region" description="Low complexity" evidence="3">
    <location>
        <begin position="195"/>
        <end position="208"/>
    </location>
</feature>
<dbReference type="Gene3D" id="4.10.60.10">
    <property type="entry name" value="Zinc finger, CCHC-type"/>
    <property type="match status" value="1"/>
</dbReference>
<evidence type="ECO:0000256" key="3">
    <source>
        <dbReference type="SAM" id="MobiDB-lite"/>
    </source>
</evidence>
<dbReference type="AlphaFoldDB" id="A0A699IYP6"/>
<evidence type="ECO:0000256" key="2">
    <source>
        <dbReference type="SAM" id="Coils"/>
    </source>
</evidence>
<name>A0A699IYP6_TANCI</name>
<keyword evidence="2" id="KW-0175">Coiled coil</keyword>
<dbReference type="SUPFAM" id="SSF57756">
    <property type="entry name" value="Retrovirus zinc finger-like domains"/>
    <property type="match status" value="1"/>
</dbReference>
<keyword evidence="1" id="KW-0479">Metal-binding</keyword>
<evidence type="ECO:0000313" key="5">
    <source>
        <dbReference type="EMBL" id="GEZ96481.1"/>
    </source>
</evidence>
<dbReference type="PROSITE" id="PS50158">
    <property type="entry name" value="ZF_CCHC"/>
    <property type="match status" value="1"/>
</dbReference>
<feature type="region of interest" description="Disordered" evidence="3">
    <location>
        <begin position="605"/>
        <end position="637"/>
    </location>
</feature>
<gene>
    <name evidence="5" type="ORF">Tci_568454</name>
</gene>
<evidence type="ECO:0000259" key="4">
    <source>
        <dbReference type="PROSITE" id="PS50158"/>
    </source>
</evidence>
<protein>
    <submittedName>
        <fullName evidence="5">Ribonuclease H-like domain-containing protein</fullName>
    </submittedName>
</protein>
<keyword evidence="1" id="KW-0862">Zinc</keyword>
<dbReference type="EMBL" id="BKCJ010348599">
    <property type="protein sequence ID" value="GEZ96481.1"/>
    <property type="molecule type" value="Genomic_DNA"/>
</dbReference>